<dbReference type="PANTHER" id="PTHR42804">
    <property type="entry name" value="ALDEHYDE DEHYDROGENASE"/>
    <property type="match status" value="1"/>
</dbReference>
<dbReference type="RefSeq" id="WP_239162100.1">
    <property type="nucleotide sequence ID" value="NZ_BOOA01000064.1"/>
</dbReference>
<dbReference type="InterPro" id="IPR016160">
    <property type="entry name" value="Ald_DH_CS_CYS"/>
</dbReference>
<dbReference type="EC" id="1.2.1.3" evidence="3"/>
<dbReference type="GO" id="GO:0004029">
    <property type="term" value="F:aldehyde dehydrogenase (NAD+) activity"/>
    <property type="evidence" value="ECO:0007669"/>
    <property type="project" value="UniProtKB-EC"/>
</dbReference>
<dbReference type="Gene3D" id="3.40.309.10">
    <property type="entry name" value="Aldehyde Dehydrogenase, Chain A, domain 2"/>
    <property type="match status" value="1"/>
</dbReference>
<feature type="active site" evidence="5">
    <location>
        <position position="241"/>
    </location>
</feature>
<dbReference type="PANTHER" id="PTHR42804:SF1">
    <property type="entry name" value="ALDEHYDE DEHYDROGENASE-RELATED"/>
    <property type="match status" value="1"/>
</dbReference>
<evidence type="ECO:0000259" key="7">
    <source>
        <dbReference type="Pfam" id="PF00171"/>
    </source>
</evidence>
<dbReference type="FunFam" id="3.40.605.10:FF:000007">
    <property type="entry name" value="NAD/NADP-dependent betaine aldehyde dehydrogenase"/>
    <property type="match status" value="1"/>
</dbReference>
<comment type="catalytic activity">
    <reaction evidence="4">
        <text>an aldehyde + NAD(+) + H2O = a carboxylate + NADH + 2 H(+)</text>
        <dbReference type="Rhea" id="RHEA:16185"/>
        <dbReference type="ChEBI" id="CHEBI:15377"/>
        <dbReference type="ChEBI" id="CHEBI:15378"/>
        <dbReference type="ChEBI" id="CHEBI:17478"/>
        <dbReference type="ChEBI" id="CHEBI:29067"/>
        <dbReference type="ChEBI" id="CHEBI:57540"/>
        <dbReference type="ChEBI" id="CHEBI:57945"/>
        <dbReference type="EC" id="1.2.1.3"/>
    </reaction>
</comment>
<dbReference type="PROSITE" id="PS00070">
    <property type="entry name" value="ALDEHYDE_DEHYDR_CYS"/>
    <property type="match status" value="1"/>
</dbReference>
<evidence type="ECO:0000313" key="9">
    <source>
        <dbReference type="Proteomes" id="UP000640052"/>
    </source>
</evidence>
<dbReference type="InterPro" id="IPR016162">
    <property type="entry name" value="Ald_DH_N"/>
</dbReference>
<dbReference type="PROSITE" id="PS00687">
    <property type="entry name" value="ALDEHYDE_DEHYDR_GLU"/>
    <property type="match status" value="1"/>
</dbReference>
<comment type="similarity">
    <text evidence="1 6">Belongs to the aldehyde dehydrogenase family.</text>
</comment>
<organism evidence="8 9">
    <name type="scientific">Acrocarpospora phusangensis</name>
    <dbReference type="NCBI Taxonomy" id="1070424"/>
    <lineage>
        <taxon>Bacteria</taxon>
        <taxon>Bacillati</taxon>
        <taxon>Actinomycetota</taxon>
        <taxon>Actinomycetes</taxon>
        <taxon>Streptosporangiales</taxon>
        <taxon>Streptosporangiaceae</taxon>
        <taxon>Acrocarpospora</taxon>
    </lineage>
</organism>
<dbReference type="Gene3D" id="3.40.605.10">
    <property type="entry name" value="Aldehyde Dehydrogenase, Chain A, domain 1"/>
    <property type="match status" value="1"/>
</dbReference>
<keyword evidence="2 6" id="KW-0560">Oxidoreductase</keyword>
<evidence type="ECO:0000313" key="8">
    <source>
        <dbReference type="EMBL" id="GIH27818.1"/>
    </source>
</evidence>
<gene>
    <name evidence="8" type="ORF">Aph01nite_61280</name>
</gene>
<dbReference type="CDD" id="cd07138">
    <property type="entry name" value="ALDH_CddD_SSP0762"/>
    <property type="match status" value="1"/>
</dbReference>
<evidence type="ECO:0000256" key="3">
    <source>
        <dbReference type="ARBA" id="ARBA00024226"/>
    </source>
</evidence>
<evidence type="ECO:0000256" key="6">
    <source>
        <dbReference type="RuleBase" id="RU003345"/>
    </source>
</evidence>
<dbReference type="InterPro" id="IPR029510">
    <property type="entry name" value="Ald_DH_CS_GLU"/>
</dbReference>
<dbReference type="AlphaFoldDB" id="A0A919QFH9"/>
<proteinExistence type="inferred from homology"/>
<comment type="caution">
    <text evidence="8">The sequence shown here is derived from an EMBL/GenBank/DDBJ whole genome shotgun (WGS) entry which is preliminary data.</text>
</comment>
<evidence type="ECO:0000256" key="2">
    <source>
        <dbReference type="ARBA" id="ARBA00023002"/>
    </source>
</evidence>
<dbReference type="SUPFAM" id="SSF53720">
    <property type="entry name" value="ALDH-like"/>
    <property type="match status" value="1"/>
</dbReference>
<dbReference type="Proteomes" id="UP000640052">
    <property type="component" value="Unassembled WGS sequence"/>
</dbReference>
<reference evidence="8" key="1">
    <citation type="submission" date="2021-01" db="EMBL/GenBank/DDBJ databases">
        <title>Whole genome shotgun sequence of Acrocarpospora phusangensis NBRC 108782.</title>
        <authorList>
            <person name="Komaki H."/>
            <person name="Tamura T."/>
        </authorList>
    </citation>
    <scope>NUCLEOTIDE SEQUENCE</scope>
    <source>
        <strain evidence="8">NBRC 108782</strain>
    </source>
</reference>
<evidence type="ECO:0000256" key="4">
    <source>
        <dbReference type="ARBA" id="ARBA00049194"/>
    </source>
</evidence>
<evidence type="ECO:0000256" key="5">
    <source>
        <dbReference type="PROSITE-ProRule" id="PRU10007"/>
    </source>
</evidence>
<dbReference type="InterPro" id="IPR016163">
    <property type="entry name" value="Ald_DH_C"/>
</dbReference>
<name>A0A919QFH9_9ACTN</name>
<dbReference type="EMBL" id="BOOA01000064">
    <property type="protein sequence ID" value="GIH27818.1"/>
    <property type="molecule type" value="Genomic_DNA"/>
</dbReference>
<sequence length="458" mass="47715">MRYDRAFVGGEWVQIDGETMDLVDPATEDVFATLHLAGAPMAEAAIEAARAAFDGWSGTGTAGRAAILRRVRAAVADRADEFAAHITRDMGCPPKIAAAVQVGTPLAVLDGYLSTAAEVAEQVGNSLVVREPVGVVAAITPWNYPLHQVVAKVMPALLAGCTVVLKPSETAPSAAILLTEILAAEGVPAGVFNLVVGTGPVVGATLSAHPGVDMVSFTGSTATGRQIARSAADTVKRVALELGGKSASVLLPDADLAKAVKATVANAFLNSGQTCTAWTRLLVHRDQHDEVAALAGEFAEAMSGRLGPLASRAQWERVQGYLEQADATAITGGPGRLAGRDRGYFCRPTVYAGVRPDARIAQEEIFGPVLSVLPYADEPDALAIANGTPYGLAGGVWSADRDRALAFARRMRTGQVDVNGARFNPLAPFGGYGQSGNGRELGRHGLDEFTELKAIQLD</sequence>
<dbReference type="Pfam" id="PF00171">
    <property type="entry name" value="Aldedh"/>
    <property type="match status" value="1"/>
</dbReference>
<feature type="domain" description="Aldehyde dehydrogenase" evidence="7">
    <location>
        <begin position="12"/>
        <end position="455"/>
    </location>
</feature>
<evidence type="ECO:0000256" key="1">
    <source>
        <dbReference type="ARBA" id="ARBA00009986"/>
    </source>
</evidence>
<dbReference type="InterPro" id="IPR015590">
    <property type="entry name" value="Aldehyde_DH_dom"/>
</dbReference>
<keyword evidence="9" id="KW-1185">Reference proteome</keyword>
<accession>A0A919QFH9</accession>
<protein>
    <recommendedName>
        <fullName evidence="3">aldehyde dehydrogenase (NAD(+))</fullName>
        <ecNumber evidence="3">1.2.1.3</ecNumber>
    </recommendedName>
</protein>
<dbReference type="InterPro" id="IPR016161">
    <property type="entry name" value="Ald_DH/histidinol_DH"/>
</dbReference>